<proteinExistence type="predicted"/>
<accession>A0A0B2VIB8</accession>
<dbReference type="AlphaFoldDB" id="A0A0B2VIB8"/>
<dbReference type="Proteomes" id="UP000031036">
    <property type="component" value="Unassembled WGS sequence"/>
</dbReference>
<protein>
    <submittedName>
        <fullName evidence="2">Uncharacterized protein</fullName>
    </submittedName>
</protein>
<evidence type="ECO:0000256" key="1">
    <source>
        <dbReference type="SAM" id="MobiDB-lite"/>
    </source>
</evidence>
<name>A0A0B2VIB8_TOXCA</name>
<sequence length="91" mass="10069">MLDIIRETFGPASQRAHLSSIVTPESRREENDVVTDKTISEKSEEETTAGLNEASADSAAYNEPGFNTCPSMTAKSWNDQQRKNCLLDAMM</sequence>
<comment type="caution">
    <text evidence="2">The sequence shown here is derived from an EMBL/GenBank/DDBJ whole genome shotgun (WGS) entry which is preliminary data.</text>
</comment>
<gene>
    <name evidence="2" type="ORF">Tcan_09866</name>
</gene>
<feature type="region of interest" description="Disordered" evidence="1">
    <location>
        <begin position="1"/>
        <end position="65"/>
    </location>
</feature>
<feature type="compositionally biased region" description="Basic and acidic residues" evidence="1">
    <location>
        <begin position="25"/>
        <end position="42"/>
    </location>
</feature>
<organism evidence="2 3">
    <name type="scientific">Toxocara canis</name>
    <name type="common">Canine roundworm</name>
    <dbReference type="NCBI Taxonomy" id="6265"/>
    <lineage>
        <taxon>Eukaryota</taxon>
        <taxon>Metazoa</taxon>
        <taxon>Ecdysozoa</taxon>
        <taxon>Nematoda</taxon>
        <taxon>Chromadorea</taxon>
        <taxon>Rhabditida</taxon>
        <taxon>Spirurina</taxon>
        <taxon>Ascaridomorpha</taxon>
        <taxon>Ascaridoidea</taxon>
        <taxon>Toxocaridae</taxon>
        <taxon>Toxocara</taxon>
    </lineage>
</organism>
<keyword evidence="3" id="KW-1185">Reference proteome</keyword>
<evidence type="ECO:0000313" key="2">
    <source>
        <dbReference type="EMBL" id="KHN80780.1"/>
    </source>
</evidence>
<evidence type="ECO:0000313" key="3">
    <source>
        <dbReference type="Proteomes" id="UP000031036"/>
    </source>
</evidence>
<reference evidence="2 3" key="1">
    <citation type="submission" date="2014-11" db="EMBL/GenBank/DDBJ databases">
        <title>Genetic blueprint of the zoonotic pathogen Toxocara canis.</title>
        <authorList>
            <person name="Zhu X.-Q."/>
            <person name="Korhonen P.K."/>
            <person name="Cai H."/>
            <person name="Young N.D."/>
            <person name="Nejsum P."/>
            <person name="von Samson-Himmelstjerna G."/>
            <person name="Boag P.R."/>
            <person name="Tan P."/>
            <person name="Li Q."/>
            <person name="Min J."/>
            <person name="Yang Y."/>
            <person name="Wang X."/>
            <person name="Fang X."/>
            <person name="Hall R.S."/>
            <person name="Hofmann A."/>
            <person name="Sternberg P.W."/>
            <person name="Jex A.R."/>
            <person name="Gasser R.B."/>
        </authorList>
    </citation>
    <scope>NUCLEOTIDE SEQUENCE [LARGE SCALE GENOMIC DNA]</scope>
    <source>
        <strain evidence="2">PN_DK_2014</strain>
    </source>
</reference>
<dbReference type="EMBL" id="JPKZ01001678">
    <property type="protein sequence ID" value="KHN80780.1"/>
    <property type="molecule type" value="Genomic_DNA"/>
</dbReference>